<reference evidence="8 9" key="1">
    <citation type="submission" date="2020-08" db="EMBL/GenBank/DDBJ databases">
        <title>Genomic Encyclopedia of Type Strains, Phase IV (KMG-IV): sequencing the most valuable type-strain genomes for metagenomic binning, comparative biology and taxonomic classification.</title>
        <authorList>
            <person name="Goeker M."/>
        </authorList>
    </citation>
    <scope>NUCLEOTIDE SEQUENCE [LARGE SCALE GENOMIC DNA]</scope>
    <source>
        <strain evidence="8 9">DSM 23562</strain>
    </source>
</reference>
<keyword evidence="9" id="KW-1185">Reference proteome</keyword>
<feature type="transmembrane region" description="Helical" evidence="6">
    <location>
        <begin position="75"/>
        <end position="97"/>
    </location>
</feature>
<feature type="transmembrane region" description="Helical" evidence="6">
    <location>
        <begin position="351"/>
        <end position="372"/>
    </location>
</feature>
<dbReference type="PANTHER" id="PTHR11662:SF399">
    <property type="entry name" value="FI19708P1-RELATED"/>
    <property type="match status" value="1"/>
</dbReference>
<dbReference type="RefSeq" id="WP_184192572.1">
    <property type="nucleotide sequence ID" value="NZ_JACHGW010000001.1"/>
</dbReference>
<comment type="caution">
    <text evidence="8">The sequence shown here is derived from an EMBL/GenBank/DDBJ whole genome shotgun (WGS) entry which is preliminary data.</text>
</comment>
<dbReference type="GO" id="GO:0005886">
    <property type="term" value="C:plasma membrane"/>
    <property type="evidence" value="ECO:0007669"/>
    <property type="project" value="UniProtKB-SubCell"/>
</dbReference>
<evidence type="ECO:0000313" key="8">
    <source>
        <dbReference type="EMBL" id="MBB6048952.1"/>
    </source>
</evidence>
<dbReference type="Gene3D" id="1.20.1250.20">
    <property type="entry name" value="MFS general substrate transporter like domains"/>
    <property type="match status" value="1"/>
</dbReference>
<dbReference type="InterPro" id="IPR000849">
    <property type="entry name" value="Sugar_P_transporter"/>
</dbReference>
<dbReference type="Pfam" id="PF07690">
    <property type="entry name" value="MFS_1"/>
    <property type="match status" value="1"/>
</dbReference>
<organism evidence="8 9">
    <name type="scientific">Armatimonas rosea</name>
    <dbReference type="NCBI Taxonomy" id="685828"/>
    <lineage>
        <taxon>Bacteria</taxon>
        <taxon>Bacillati</taxon>
        <taxon>Armatimonadota</taxon>
        <taxon>Armatimonadia</taxon>
        <taxon>Armatimonadales</taxon>
        <taxon>Armatimonadaceae</taxon>
        <taxon>Armatimonas</taxon>
    </lineage>
</organism>
<dbReference type="Proteomes" id="UP000520814">
    <property type="component" value="Unassembled WGS sequence"/>
</dbReference>
<evidence type="ECO:0000256" key="3">
    <source>
        <dbReference type="ARBA" id="ARBA00022692"/>
    </source>
</evidence>
<name>A0A7W9SLN9_ARMRO</name>
<feature type="transmembrane region" description="Helical" evidence="6">
    <location>
        <begin position="218"/>
        <end position="240"/>
    </location>
</feature>
<dbReference type="InterPro" id="IPR011701">
    <property type="entry name" value="MFS"/>
</dbReference>
<sequence length="412" mass="44245">MSRNYKWHVVVMLWFICFFNYADRQAISAVFPVLQKEFGFDKLQLGLIGSAFMWVYAAGAPLAGFIGDRVRRKDLILGGCVFWSFVTVTTGWCGKLWHFVTVRALEGFGETFYFPASMSLVSDYHDKTTRSRAMAAHQSSVYAGTVLGSWIGAALAERFGWRSGFYLFGGLGLVLALVLYKLLREPKRGESERNPNEVAPEVALPLGETLRAIFRTPVVPLLMLAFLGANFVATIFLTWTPTFLVEKFGFKLAAAGLSGAAFIHLASAVSVPLAGLMADRLSQKRRGGRILVQAAGLLLGAGFVWGIGHATTTPLVIGAMTAFGLCKGLYDSGIFASLYDSIEPRARGTAAGIMNTVGWGGGALGPLFIGWASKNGAGTEIENMSNAIGLGALAYVVAAVLLVIAAKKASQR</sequence>
<feature type="transmembrane region" description="Helical" evidence="6">
    <location>
        <begin position="165"/>
        <end position="183"/>
    </location>
</feature>
<keyword evidence="2" id="KW-1003">Cell membrane</keyword>
<keyword evidence="5 6" id="KW-0472">Membrane</keyword>
<feature type="transmembrane region" description="Helical" evidence="6">
    <location>
        <begin position="44"/>
        <end position="63"/>
    </location>
</feature>
<feature type="transmembrane region" description="Helical" evidence="6">
    <location>
        <begin position="290"/>
        <end position="308"/>
    </location>
</feature>
<keyword evidence="4 6" id="KW-1133">Transmembrane helix</keyword>
<evidence type="ECO:0000256" key="5">
    <source>
        <dbReference type="ARBA" id="ARBA00023136"/>
    </source>
</evidence>
<dbReference type="InterPro" id="IPR036259">
    <property type="entry name" value="MFS_trans_sf"/>
</dbReference>
<dbReference type="PIRSF" id="PIRSF002808">
    <property type="entry name" value="Hexose_phosphate_transp"/>
    <property type="match status" value="1"/>
</dbReference>
<proteinExistence type="predicted"/>
<evidence type="ECO:0000313" key="9">
    <source>
        <dbReference type="Proteomes" id="UP000520814"/>
    </source>
</evidence>
<keyword evidence="3 6" id="KW-0812">Transmembrane</keyword>
<dbReference type="GO" id="GO:0022857">
    <property type="term" value="F:transmembrane transporter activity"/>
    <property type="evidence" value="ECO:0007669"/>
    <property type="project" value="InterPro"/>
</dbReference>
<evidence type="ECO:0000256" key="4">
    <source>
        <dbReference type="ARBA" id="ARBA00022989"/>
    </source>
</evidence>
<dbReference type="InterPro" id="IPR020846">
    <property type="entry name" value="MFS_dom"/>
</dbReference>
<accession>A0A7W9SLN9</accession>
<dbReference type="PANTHER" id="PTHR11662">
    <property type="entry name" value="SOLUTE CARRIER FAMILY 17"/>
    <property type="match status" value="1"/>
</dbReference>
<evidence type="ECO:0000256" key="6">
    <source>
        <dbReference type="SAM" id="Phobius"/>
    </source>
</evidence>
<feature type="transmembrane region" description="Helical" evidence="6">
    <location>
        <begin position="384"/>
        <end position="406"/>
    </location>
</feature>
<evidence type="ECO:0000256" key="1">
    <source>
        <dbReference type="ARBA" id="ARBA00004651"/>
    </source>
</evidence>
<dbReference type="InterPro" id="IPR050382">
    <property type="entry name" value="MFS_Na/Anion_cotransporter"/>
</dbReference>
<evidence type="ECO:0000259" key="7">
    <source>
        <dbReference type="PROSITE" id="PS50850"/>
    </source>
</evidence>
<dbReference type="SUPFAM" id="SSF103473">
    <property type="entry name" value="MFS general substrate transporter"/>
    <property type="match status" value="1"/>
</dbReference>
<feature type="domain" description="Major facilitator superfamily (MFS) profile" evidence="7">
    <location>
        <begin position="9"/>
        <end position="410"/>
    </location>
</feature>
<dbReference type="PROSITE" id="PS50850">
    <property type="entry name" value="MFS"/>
    <property type="match status" value="1"/>
</dbReference>
<feature type="transmembrane region" description="Helical" evidence="6">
    <location>
        <begin position="252"/>
        <end position="278"/>
    </location>
</feature>
<evidence type="ECO:0000256" key="2">
    <source>
        <dbReference type="ARBA" id="ARBA00022475"/>
    </source>
</evidence>
<gene>
    <name evidence="8" type="ORF">HNQ39_000714</name>
</gene>
<feature type="transmembrane region" description="Helical" evidence="6">
    <location>
        <begin position="314"/>
        <end position="339"/>
    </location>
</feature>
<dbReference type="EMBL" id="JACHGW010000001">
    <property type="protein sequence ID" value="MBB6048952.1"/>
    <property type="molecule type" value="Genomic_DNA"/>
</dbReference>
<comment type="subcellular location">
    <subcellularLocation>
        <location evidence="1">Cell membrane</location>
        <topology evidence="1">Multi-pass membrane protein</topology>
    </subcellularLocation>
</comment>
<dbReference type="AlphaFoldDB" id="A0A7W9SLN9"/>
<protein>
    <submittedName>
        <fullName evidence="8">MFS family permease</fullName>
    </submittedName>
</protein>